<proteinExistence type="inferred from homology"/>
<dbReference type="STRING" id="1111077.M1WGW2"/>
<feature type="domain" description="Helicase ATP-binding" evidence="7">
    <location>
        <begin position="816"/>
        <end position="974"/>
    </location>
</feature>
<evidence type="ECO:0000256" key="3">
    <source>
        <dbReference type="ARBA" id="ARBA00022840"/>
    </source>
</evidence>
<dbReference type="GO" id="GO:0000724">
    <property type="term" value="P:double-strand break repair via homologous recombination"/>
    <property type="evidence" value="ECO:0007669"/>
    <property type="project" value="TreeGrafter"/>
</dbReference>
<dbReference type="AlphaFoldDB" id="M1WGW2"/>
<dbReference type="Gene3D" id="3.40.50.300">
    <property type="entry name" value="P-loop containing nucleotide triphosphate hydrolases"/>
    <property type="match status" value="2"/>
</dbReference>
<feature type="compositionally biased region" description="Basic and acidic residues" evidence="6">
    <location>
        <begin position="1210"/>
        <end position="1224"/>
    </location>
</feature>
<evidence type="ECO:0000259" key="8">
    <source>
        <dbReference type="PROSITE" id="PS51194"/>
    </source>
</evidence>
<dbReference type="SMART" id="SM00487">
    <property type="entry name" value="DEXDc"/>
    <property type="match status" value="1"/>
</dbReference>
<dbReference type="Pfam" id="PF00270">
    <property type="entry name" value="DEAD"/>
    <property type="match status" value="1"/>
</dbReference>
<dbReference type="SMART" id="SM00490">
    <property type="entry name" value="HELICc"/>
    <property type="match status" value="1"/>
</dbReference>
<dbReference type="Pfam" id="PF00271">
    <property type="entry name" value="Helicase_C"/>
    <property type="match status" value="1"/>
</dbReference>
<keyword evidence="2" id="KW-0547">Nucleotide-binding</keyword>
<dbReference type="GO" id="GO:0005694">
    <property type="term" value="C:chromosome"/>
    <property type="evidence" value="ECO:0007669"/>
    <property type="project" value="TreeGrafter"/>
</dbReference>
<evidence type="ECO:0000256" key="4">
    <source>
        <dbReference type="ARBA" id="ARBA00034617"/>
    </source>
</evidence>
<dbReference type="eggNOG" id="KOG0351">
    <property type="taxonomic scope" value="Eukaryota"/>
</dbReference>
<comment type="catalytic activity">
    <reaction evidence="4">
        <text>Couples ATP hydrolysis with the unwinding of duplex DNA by translocating in the 3'-5' direction.</text>
        <dbReference type="EC" id="5.6.2.4"/>
    </reaction>
</comment>
<feature type="compositionally biased region" description="Polar residues" evidence="6">
    <location>
        <begin position="1225"/>
        <end position="1237"/>
    </location>
</feature>
<feature type="region of interest" description="Disordered" evidence="6">
    <location>
        <begin position="578"/>
        <end position="626"/>
    </location>
</feature>
<dbReference type="GO" id="GO:0009378">
    <property type="term" value="F:four-way junction helicase activity"/>
    <property type="evidence" value="ECO:0007669"/>
    <property type="project" value="TreeGrafter"/>
</dbReference>
<dbReference type="SUPFAM" id="SSF52540">
    <property type="entry name" value="P-loop containing nucleoside triphosphate hydrolases"/>
    <property type="match status" value="1"/>
</dbReference>
<keyword evidence="3" id="KW-0067">ATP-binding</keyword>
<dbReference type="EC" id="5.6.2.4" evidence="5"/>
<dbReference type="PROSITE" id="PS51192">
    <property type="entry name" value="HELICASE_ATP_BIND_1"/>
    <property type="match status" value="1"/>
</dbReference>
<feature type="region of interest" description="Disordered" evidence="6">
    <location>
        <begin position="1125"/>
        <end position="1151"/>
    </location>
</feature>
<dbReference type="PANTHER" id="PTHR13710:SF154">
    <property type="entry name" value="RECQ HELICASE, PUTATIVE (AFU_ORTHOLOGUE AFUA_6G14720)-RELATED"/>
    <property type="match status" value="1"/>
</dbReference>
<dbReference type="PANTHER" id="PTHR13710">
    <property type="entry name" value="DNA HELICASE RECQ FAMILY MEMBER"/>
    <property type="match status" value="1"/>
</dbReference>
<name>M1WGW2_CLAP2</name>
<dbReference type="GO" id="GO:0005737">
    <property type="term" value="C:cytoplasm"/>
    <property type="evidence" value="ECO:0007669"/>
    <property type="project" value="TreeGrafter"/>
</dbReference>
<evidence type="ECO:0000256" key="2">
    <source>
        <dbReference type="ARBA" id="ARBA00022741"/>
    </source>
</evidence>
<reference evidence="9 10" key="1">
    <citation type="journal article" date="2013" name="PLoS Genet.">
        <title>Plant-symbiotic fungi as chemical engineers: Multi-genome analysis of the Clavicipitaceae reveals dynamics of alkaloid loci.</title>
        <authorList>
            <person name="Schardl C.L."/>
            <person name="Young C.A."/>
            <person name="Hesse U."/>
            <person name="Amyotte S.G."/>
            <person name="Andreeva K."/>
            <person name="Calie P.J."/>
            <person name="Fleetwood D.J."/>
            <person name="Haws D.C."/>
            <person name="Moore N."/>
            <person name="Oeser B."/>
            <person name="Panaccione D.G."/>
            <person name="Schweri K.K."/>
            <person name="Voisey C.R."/>
            <person name="Farman M.L."/>
            <person name="Jaromczyk J.W."/>
            <person name="Roe B.A."/>
            <person name="O'Sullivan D.M."/>
            <person name="Scott B."/>
            <person name="Tudzynski P."/>
            <person name="An Z."/>
            <person name="Arnaoudova E.G."/>
            <person name="Bullock C.T."/>
            <person name="Charlton N.D."/>
            <person name="Chen L."/>
            <person name="Cox M."/>
            <person name="Dinkins R.D."/>
            <person name="Florea S."/>
            <person name="Glenn A.E."/>
            <person name="Gordon A."/>
            <person name="Gueldener U."/>
            <person name="Harris D.R."/>
            <person name="Hollin W."/>
            <person name="Jaromczyk J."/>
            <person name="Johnson R.D."/>
            <person name="Khan A.K."/>
            <person name="Leistner E."/>
            <person name="Leuchtmann A."/>
            <person name="Li C."/>
            <person name="Liu J."/>
            <person name="Liu J."/>
            <person name="Liu M."/>
            <person name="Mace W."/>
            <person name="Machado C."/>
            <person name="Nagabhyru P."/>
            <person name="Pan J."/>
            <person name="Schmid J."/>
            <person name="Sugawara K."/>
            <person name="Steiner U."/>
            <person name="Takach J.E."/>
            <person name="Tanaka E."/>
            <person name="Webb J.S."/>
            <person name="Wilson E.V."/>
            <person name="Wiseman J.L."/>
            <person name="Yoshida R."/>
            <person name="Zeng Z."/>
        </authorList>
    </citation>
    <scope>NUCLEOTIDE SEQUENCE [LARGE SCALE GENOMIC DNA]</scope>
    <source>
        <strain evidence="9 10">20.1</strain>
    </source>
</reference>
<comment type="similarity">
    <text evidence="1">Belongs to the helicase family. RecQ subfamily.</text>
</comment>
<keyword evidence="10" id="KW-1185">Reference proteome</keyword>
<evidence type="ECO:0000313" key="10">
    <source>
        <dbReference type="Proteomes" id="UP000016801"/>
    </source>
</evidence>
<dbReference type="InterPro" id="IPR011545">
    <property type="entry name" value="DEAD/DEAH_box_helicase_dom"/>
</dbReference>
<dbReference type="OrthoDB" id="4954242at2759"/>
<feature type="domain" description="Helicase C-terminal" evidence="8">
    <location>
        <begin position="993"/>
        <end position="1156"/>
    </location>
</feature>
<dbReference type="InterPro" id="IPR027417">
    <property type="entry name" value="P-loop_NTPase"/>
</dbReference>
<dbReference type="InterPro" id="IPR001650">
    <property type="entry name" value="Helicase_C-like"/>
</dbReference>
<protein>
    <recommendedName>
        <fullName evidence="5">DNA 3'-5' helicase</fullName>
        <ecNumber evidence="5">5.6.2.4</ecNumber>
    </recommendedName>
</protein>
<sequence length="1255" mass="144897">EEVQLADLIEQFHDRQEQRFKDAERQALVEEVDQKLESNAWLGRVGWSTHLDKLDPGMLRATTEPAGDEETTLRQMCESLDRVMDSAKGLCRASKVGLSALFEIDRREIGKKPAQPFTARMEEDSWTRYKNVWRKILCIWYRTQQQGDETRPPYRFNSEQQAIWDQFVLNARVRDGTLHRSATGTMLSDTSFDYLCLELIMTFLDHQIPEDDYQNAIISALAVLGIREDGGWHDPCEYTPILSAVVKVARMLAISWAYEHRQADIKKMMRERDMEECLAREKVKGMFKRVREMVRRFMTRVGDGRTAQPGPMDWILETRTYGMNIRFNTTAGGSIDWNDRRVQYKRIAFDMDQLTEMFYAVVEEAKNLLADLAMVSEDGIKKLPKIQWNEFEDDMSEDAVGHSFLRDRRNSTWLSKGKRWNVNQIRASKVLLHEWISNDQHQGQPYCPYRMKAIKDHGKKLDKFREKLWLLVHMLSGQPARATEILGIRHQNTSNGGTRNIFISKGEVCFVTAYHKNFQQTNQAKIIHRFLPRAVGELLVWYLWLVLPFWQDVQGMLKGADKPSAFLWGEEIASVSQTRRGEQHRRDMEECGDWPTEHSPSVLSDDDDDDDDDNDDNDDNDEEFSIHADRFAIPADGKNWFKEKKWTSDRVRRIMQQHSERLLGCKLNVSIWRHVAISIFNRYLGSKYLRHFEQDGAEFEDEDGIDDEASDLQAGHGTHVAGMIYARELQQGLGGTAMARERFREVSTKWHGFFDFHVRDAAQPGKKRKREPFESARDEARYHRLHELQQVNISGQLQQMMGRGTEFRGQQSSVIRAVIAGDTPIVQITSTGGGKSLSFMLPAYCSPHGTTIVIVPLVALQQDLFERCIKLKITAIIWKSDHFNPSASVVFVTPESAVTEGFQDFVRRLQNRAVLDRVVVDECHTLLDGDFRPTFSKVGKVIRSWGVQRLFLTATLEPDEMGKFYEVAAISPTQSIVFRSKTTRPNIQYRVIKIESAYKNLEDEENKKVCEIVRQWLRQSQEGKAIVYTGSVDRVKRIGATLHCGTYYSGVDTAEGKKDRLKTWIQGERAIVATSALGLGIDVADVRLVVHACMPRRMRDYVQESGRAGRDGHPSQAIVICGHMHQDSKADKKRAWTQQDRKNTAKKREENTVDYVQKDMCRRITLDMSMDGRIDRTHCEDDEETCDVCGRYDDNDTRDAPGSPDDSSQDEFRATYDRRKRETRFQQWQDAQQTMHEASTADEIVRLVHQERTKE</sequence>
<dbReference type="GO" id="GO:0005524">
    <property type="term" value="F:ATP binding"/>
    <property type="evidence" value="ECO:0007669"/>
    <property type="project" value="UniProtKB-KW"/>
</dbReference>
<evidence type="ECO:0000259" key="7">
    <source>
        <dbReference type="PROSITE" id="PS51192"/>
    </source>
</evidence>
<dbReference type="GO" id="GO:0043138">
    <property type="term" value="F:3'-5' DNA helicase activity"/>
    <property type="evidence" value="ECO:0007669"/>
    <property type="project" value="UniProtKB-EC"/>
</dbReference>
<accession>M1WGW2</accession>
<organism evidence="9 10">
    <name type="scientific">Claviceps purpurea (strain 20.1)</name>
    <name type="common">Ergot fungus</name>
    <name type="synonym">Sphacelia segetum</name>
    <dbReference type="NCBI Taxonomy" id="1111077"/>
    <lineage>
        <taxon>Eukaryota</taxon>
        <taxon>Fungi</taxon>
        <taxon>Dikarya</taxon>
        <taxon>Ascomycota</taxon>
        <taxon>Pezizomycotina</taxon>
        <taxon>Sordariomycetes</taxon>
        <taxon>Hypocreomycetidae</taxon>
        <taxon>Hypocreales</taxon>
        <taxon>Clavicipitaceae</taxon>
        <taxon>Claviceps</taxon>
    </lineage>
</organism>
<feature type="region of interest" description="Disordered" evidence="6">
    <location>
        <begin position="1196"/>
        <end position="1242"/>
    </location>
</feature>
<evidence type="ECO:0000313" key="9">
    <source>
        <dbReference type="EMBL" id="CCE34893.1"/>
    </source>
</evidence>
<dbReference type="VEuPathDB" id="FungiDB:CPUR_08832"/>
<dbReference type="Proteomes" id="UP000016801">
    <property type="component" value="Unassembled WGS sequence"/>
</dbReference>
<dbReference type="PROSITE" id="PS51194">
    <property type="entry name" value="HELICASE_CTER"/>
    <property type="match status" value="1"/>
</dbReference>
<evidence type="ECO:0000256" key="6">
    <source>
        <dbReference type="SAM" id="MobiDB-lite"/>
    </source>
</evidence>
<dbReference type="GO" id="GO:0003676">
    <property type="term" value="F:nucleic acid binding"/>
    <property type="evidence" value="ECO:0007669"/>
    <property type="project" value="InterPro"/>
</dbReference>
<comment type="caution">
    <text evidence="9">The sequence shown here is derived from an EMBL/GenBank/DDBJ whole genome shotgun (WGS) entry which is preliminary data.</text>
</comment>
<feature type="compositionally biased region" description="Acidic residues" evidence="6">
    <location>
        <begin position="604"/>
        <end position="623"/>
    </location>
</feature>
<dbReference type="HOGENOM" id="CLU_001104_6_0_1"/>
<dbReference type="EMBL" id="CAGA01000148">
    <property type="protein sequence ID" value="CCE34893.1"/>
    <property type="molecule type" value="Genomic_DNA"/>
</dbReference>
<gene>
    <name evidence="9" type="ORF">CPUR_08832</name>
</gene>
<feature type="compositionally biased region" description="Basic and acidic residues" evidence="6">
    <location>
        <begin position="579"/>
        <end position="589"/>
    </location>
</feature>
<evidence type="ECO:0000256" key="5">
    <source>
        <dbReference type="ARBA" id="ARBA00034808"/>
    </source>
</evidence>
<dbReference type="InterPro" id="IPR014001">
    <property type="entry name" value="Helicase_ATP-bd"/>
</dbReference>
<evidence type="ECO:0000256" key="1">
    <source>
        <dbReference type="ARBA" id="ARBA00005446"/>
    </source>
</evidence>
<feature type="non-terminal residue" evidence="9">
    <location>
        <position position="1"/>
    </location>
</feature>